<keyword evidence="1" id="KW-0732">Signal</keyword>
<feature type="non-terminal residue" evidence="2">
    <location>
        <position position="107"/>
    </location>
</feature>
<dbReference type="AlphaFoldDB" id="A0A6A0AI66"/>
<accession>A0A6A0AI66</accession>
<evidence type="ECO:0000313" key="3">
    <source>
        <dbReference type="Proteomes" id="UP000485058"/>
    </source>
</evidence>
<keyword evidence="3" id="KW-1185">Reference proteome</keyword>
<comment type="caution">
    <text evidence="2">The sequence shown here is derived from an EMBL/GenBank/DDBJ whole genome shotgun (WGS) entry which is preliminary data.</text>
</comment>
<feature type="signal peptide" evidence="1">
    <location>
        <begin position="1"/>
        <end position="29"/>
    </location>
</feature>
<evidence type="ECO:0000313" key="2">
    <source>
        <dbReference type="EMBL" id="GFH32308.1"/>
    </source>
</evidence>
<proteinExistence type="predicted"/>
<dbReference type="EMBL" id="BLLF01006499">
    <property type="protein sequence ID" value="GFH32308.1"/>
    <property type="molecule type" value="Genomic_DNA"/>
</dbReference>
<evidence type="ECO:0000256" key="1">
    <source>
        <dbReference type="SAM" id="SignalP"/>
    </source>
</evidence>
<reference evidence="2 3" key="1">
    <citation type="submission" date="2020-02" db="EMBL/GenBank/DDBJ databases">
        <title>Draft genome sequence of Haematococcus lacustris strain NIES-144.</title>
        <authorList>
            <person name="Morimoto D."/>
            <person name="Nakagawa S."/>
            <person name="Yoshida T."/>
            <person name="Sawayama S."/>
        </authorList>
    </citation>
    <scope>NUCLEOTIDE SEQUENCE [LARGE SCALE GENOMIC DNA]</scope>
    <source>
        <strain evidence="2 3">NIES-144</strain>
    </source>
</reference>
<feature type="non-terminal residue" evidence="2">
    <location>
        <position position="1"/>
    </location>
</feature>
<dbReference type="Proteomes" id="UP000485058">
    <property type="component" value="Unassembled WGS sequence"/>
</dbReference>
<feature type="chain" id="PRO_5025466211" evidence="1">
    <location>
        <begin position="30"/>
        <end position="107"/>
    </location>
</feature>
<sequence>MAKHGPISLEACACAAAAAAVLTSQSVAAWLCAAGSAARVRAVQAGSSTGLALSLLAYPLAQPLCVPPWVLSCAVMCAAYLLCASTGPAFPDLFKHEDGGTYRGQWR</sequence>
<gene>
    <name evidence="2" type="ORF">HaLaN_31506</name>
</gene>
<organism evidence="2 3">
    <name type="scientific">Haematococcus lacustris</name>
    <name type="common">Green alga</name>
    <name type="synonym">Haematococcus pluvialis</name>
    <dbReference type="NCBI Taxonomy" id="44745"/>
    <lineage>
        <taxon>Eukaryota</taxon>
        <taxon>Viridiplantae</taxon>
        <taxon>Chlorophyta</taxon>
        <taxon>core chlorophytes</taxon>
        <taxon>Chlorophyceae</taxon>
        <taxon>CS clade</taxon>
        <taxon>Chlamydomonadales</taxon>
        <taxon>Haematococcaceae</taxon>
        <taxon>Haematococcus</taxon>
    </lineage>
</organism>
<name>A0A6A0AI66_HAELA</name>
<protein>
    <submittedName>
        <fullName evidence="2">Uncharacterized protein</fullName>
    </submittedName>
</protein>